<evidence type="ECO:0000313" key="4">
    <source>
        <dbReference type="Proteomes" id="UP000242875"/>
    </source>
</evidence>
<dbReference type="SUPFAM" id="SSF46565">
    <property type="entry name" value="Chaperone J-domain"/>
    <property type="match status" value="1"/>
</dbReference>
<protein>
    <recommendedName>
        <fullName evidence="2">J domain-containing protein</fullName>
    </recommendedName>
</protein>
<organism evidence="3 4">
    <name type="scientific">Bifiguratus adelaidae</name>
    <dbReference type="NCBI Taxonomy" id="1938954"/>
    <lineage>
        <taxon>Eukaryota</taxon>
        <taxon>Fungi</taxon>
        <taxon>Fungi incertae sedis</taxon>
        <taxon>Mucoromycota</taxon>
        <taxon>Mucoromycotina</taxon>
        <taxon>Endogonomycetes</taxon>
        <taxon>Endogonales</taxon>
        <taxon>Endogonales incertae sedis</taxon>
        <taxon>Bifiguratus</taxon>
    </lineage>
</organism>
<sequence>MQRLWSTGQLTQRLPCLACQRRLFATPSDDRPPDSLRYKYRPAKTPFEALGLPATASTQMVKKTYYQLCKLYHPDALGLDKDSQDAKETFNQIVRAYEVLSDPSRRRLYVQHGIGWDALSPYPGATSHPSQASAWTPGHRPASYTNAYWAKSNTFHDDPTYKGGEWYDPKNPRFFSNPAFASIIAALVVLGAAIQYATFESQFTSVRAAANRHHERTSRDLREAREQAKLFGRQAVMERIYDERMKYYRRSNAIAVEKLDKDVGIRDEVTGKVVLSRTKGTATAGHSSS</sequence>
<dbReference type="PRINTS" id="PR00625">
    <property type="entry name" value="JDOMAIN"/>
</dbReference>
<dbReference type="PROSITE" id="PS50076">
    <property type="entry name" value="DNAJ_2"/>
    <property type="match status" value="1"/>
</dbReference>
<feature type="domain" description="J" evidence="2">
    <location>
        <begin position="45"/>
        <end position="113"/>
    </location>
</feature>
<dbReference type="PANTHER" id="PTHR44145">
    <property type="entry name" value="DNAJ HOMOLOG SUBFAMILY A MEMBER 3, MITOCHONDRIAL"/>
    <property type="match status" value="1"/>
</dbReference>
<name>A0A261XZJ2_9FUNG</name>
<dbReference type="InterPro" id="IPR018253">
    <property type="entry name" value="DnaJ_domain_CS"/>
</dbReference>
<reference evidence="3 4" key="1">
    <citation type="journal article" date="2017" name="Mycologia">
        <title>Bifiguratus adelaidae, gen. et sp. nov., a new member of Mucoromycotina in endophytic and soil-dwelling habitats.</title>
        <authorList>
            <person name="Torres-Cruz T.J."/>
            <person name="Billingsley Tobias T.L."/>
            <person name="Almatruk M."/>
            <person name="Hesse C."/>
            <person name="Kuske C.R."/>
            <person name="Desiro A."/>
            <person name="Benucci G.M."/>
            <person name="Bonito G."/>
            <person name="Stajich J.E."/>
            <person name="Dunlap C."/>
            <person name="Arnold A.E."/>
            <person name="Porras-Alfaro A."/>
        </authorList>
    </citation>
    <scope>NUCLEOTIDE SEQUENCE [LARGE SCALE GENOMIC DNA]</scope>
    <source>
        <strain evidence="3 4">AZ0501</strain>
    </source>
</reference>
<dbReference type="PROSITE" id="PS00636">
    <property type="entry name" value="DNAJ_1"/>
    <property type="match status" value="1"/>
</dbReference>
<dbReference type="EMBL" id="MVBO01000068">
    <property type="protein sequence ID" value="OZJ03787.1"/>
    <property type="molecule type" value="Genomic_DNA"/>
</dbReference>
<dbReference type="AlphaFoldDB" id="A0A261XZJ2"/>
<evidence type="ECO:0000259" key="2">
    <source>
        <dbReference type="PROSITE" id="PS50076"/>
    </source>
</evidence>
<keyword evidence="1" id="KW-0143">Chaperone</keyword>
<dbReference type="InterPro" id="IPR051938">
    <property type="entry name" value="Apopto_cytoskel_mod"/>
</dbReference>
<comment type="caution">
    <text evidence="3">The sequence shown here is derived from an EMBL/GenBank/DDBJ whole genome shotgun (WGS) entry which is preliminary data.</text>
</comment>
<dbReference type="PANTHER" id="PTHR44145:SF3">
    <property type="entry name" value="DNAJ HOMOLOG SUBFAMILY A MEMBER 3, MITOCHONDRIAL"/>
    <property type="match status" value="1"/>
</dbReference>
<accession>A0A261XZJ2</accession>
<dbReference type="InterPro" id="IPR001623">
    <property type="entry name" value="DnaJ_domain"/>
</dbReference>
<evidence type="ECO:0000313" key="3">
    <source>
        <dbReference type="EMBL" id="OZJ03787.1"/>
    </source>
</evidence>
<dbReference type="SMART" id="SM00271">
    <property type="entry name" value="DnaJ"/>
    <property type="match status" value="1"/>
</dbReference>
<evidence type="ECO:0000256" key="1">
    <source>
        <dbReference type="ARBA" id="ARBA00023186"/>
    </source>
</evidence>
<dbReference type="Gene3D" id="1.10.287.110">
    <property type="entry name" value="DnaJ domain"/>
    <property type="match status" value="1"/>
</dbReference>
<dbReference type="InterPro" id="IPR036869">
    <property type="entry name" value="J_dom_sf"/>
</dbReference>
<dbReference type="Proteomes" id="UP000242875">
    <property type="component" value="Unassembled WGS sequence"/>
</dbReference>
<gene>
    <name evidence="3" type="ORF">BZG36_03009</name>
</gene>
<dbReference type="Pfam" id="PF00226">
    <property type="entry name" value="DnaJ"/>
    <property type="match status" value="1"/>
</dbReference>
<keyword evidence="4" id="KW-1185">Reference proteome</keyword>
<dbReference type="OrthoDB" id="10250354at2759"/>
<dbReference type="CDD" id="cd06257">
    <property type="entry name" value="DnaJ"/>
    <property type="match status" value="1"/>
</dbReference>
<proteinExistence type="predicted"/>